<dbReference type="PANTHER" id="PTHR21599">
    <property type="entry name" value="GLYCERATE KINASE"/>
    <property type="match status" value="1"/>
</dbReference>
<dbReference type="InterPro" id="IPR036129">
    <property type="entry name" value="Glycerate_kinase_sf"/>
</dbReference>
<evidence type="ECO:0000256" key="3">
    <source>
        <dbReference type="ARBA" id="ARBA00022777"/>
    </source>
</evidence>
<dbReference type="InterPro" id="IPR018197">
    <property type="entry name" value="Glycerate_kinase_RE-like"/>
</dbReference>
<dbReference type="GO" id="GO:0008887">
    <property type="term" value="F:glycerate kinase activity"/>
    <property type="evidence" value="ECO:0007669"/>
    <property type="project" value="UniProtKB-UniRule"/>
</dbReference>
<dbReference type="Gene3D" id="3.40.50.10350">
    <property type="entry name" value="Glycerate kinase, domain 1"/>
    <property type="match status" value="1"/>
</dbReference>
<keyword evidence="6" id="KW-1185">Reference proteome</keyword>
<dbReference type="InterPro" id="IPR018193">
    <property type="entry name" value="Glyc_kinase_flavodox-like_fold"/>
</dbReference>
<evidence type="ECO:0000256" key="1">
    <source>
        <dbReference type="ARBA" id="ARBA00006284"/>
    </source>
</evidence>
<name>A0A5C6W320_9BACI</name>
<dbReference type="AlphaFoldDB" id="A0A5C6W320"/>
<gene>
    <name evidence="5" type="ORF">FS935_10525</name>
</gene>
<dbReference type="EMBL" id="VOQF01000005">
    <property type="protein sequence ID" value="TXC91317.1"/>
    <property type="molecule type" value="Genomic_DNA"/>
</dbReference>
<dbReference type="SUPFAM" id="SSF110738">
    <property type="entry name" value="Glycerate kinase I"/>
    <property type="match status" value="1"/>
</dbReference>
<dbReference type="NCBIfam" id="TIGR00045">
    <property type="entry name" value="glycerate kinase"/>
    <property type="match status" value="1"/>
</dbReference>
<sequence length="380" mass="39464">MKIVIAPDSFKESLTALEVASLIEKGFKEVLPDAEYIKIPMADGGEGTVQSIVDALNGNIIECQVTDPLGNKVPAFFGLSGDGQTAVVEMAAASGLHHVPPERRNPLLTTSYGTGELISAALDCGAKHIILGIGGSATNDGGAGMIQALGGKLLNSKGQQIEFGGASLLDLSTIDLTMIDERIHKTKIEVACDVDNPLTGPSGASAIFGPQKGATAETIKILDKNLEHFADLIETTLKLKLRNTPGAGAAGGLGFGVLAAFSSAKLKSGVDIVLEKVDFDKHVKNATFVITGEGKIDSQTIHGKTPIGVARAAKKYNIPVIAIAGALSNESEVVKDYGIDALFSIVPGAVTIAQALDQAEIYTTITARNIASIIKLDLLK</sequence>
<dbReference type="Proteomes" id="UP000321363">
    <property type="component" value="Unassembled WGS sequence"/>
</dbReference>
<keyword evidence="3 4" id="KW-0418">Kinase</keyword>
<keyword evidence="2 4" id="KW-0808">Transferase</keyword>
<dbReference type="OrthoDB" id="9774290at2"/>
<proteinExistence type="inferred from homology"/>
<dbReference type="InterPro" id="IPR004381">
    <property type="entry name" value="Glycerate_kinase"/>
</dbReference>
<evidence type="ECO:0000313" key="6">
    <source>
        <dbReference type="Proteomes" id="UP000321363"/>
    </source>
</evidence>
<evidence type="ECO:0000256" key="2">
    <source>
        <dbReference type="ARBA" id="ARBA00022679"/>
    </source>
</evidence>
<dbReference type="Pfam" id="PF02595">
    <property type="entry name" value="Gly_kinase"/>
    <property type="match status" value="1"/>
</dbReference>
<reference evidence="5 6" key="1">
    <citation type="journal article" date="2005" name="Int. J. Syst. Evol. Microbiol.">
        <title>Bacillus litoralis sp. nov., isolated from a tidal flat of the Yellow Sea in Korea.</title>
        <authorList>
            <person name="Yoon J.H."/>
            <person name="Oh T.K."/>
        </authorList>
    </citation>
    <scope>NUCLEOTIDE SEQUENCE [LARGE SCALE GENOMIC DNA]</scope>
    <source>
        <strain evidence="5 6">SW-211</strain>
    </source>
</reference>
<dbReference type="Gene3D" id="3.90.1510.10">
    <property type="entry name" value="Glycerate kinase, domain 2"/>
    <property type="match status" value="1"/>
</dbReference>
<evidence type="ECO:0000256" key="4">
    <source>
        <dbReference type="PIRNR" id="PIRNR006078"/>
    </source>
</evidence>
<dbReference type="PANTHER" id="PTHR21599:SF0">
    <property type="entry name" value="GLYCERATE KINASE"/>
    <property type="match status" value="1"/>
</dbReference>
<organism evidence="5 6">
    <name type="scientific">Metabacillus litoralis</name>
    <dbReference type="NCBI Taxonomy" id="152268"/>
    <lineage>
        <taxon>Bacteria</taxon>
        <taxon>Bacillati</taxon>
        <taxon>Bacillota</taxon>
        <taxon>Bacilli</taxon>
        <taxon>Bacillales</taxon>
        <taxon>Bacillaceae</taxon>
        <taxon>Metabacillus</taxon>
    </lineage>
</organism>
<accession>A0A5C6W320</accession>
<dbReference type="RefSeq" id="WP_146948302.1">
    <property type="nucleotide sequence ID" value="NZ_VOQF01000005.1"/>
</dbReference>
<dbReference type="GO" id="GO:0031388">
    <property type="term" value="P:organic acid phosphorylation"/>
    <property type="evidence" value="ECO:0007669"/>
    <property type="project" value="UniProtKB-UniRule"/>
</dbReference>
<comment type="caution">
    <text evidence="5">The sequence shown here is derived from an EMBL/GenBank/DDBJ whole genome shotgun (WGS) entry which is preliminary data.</text>
</comment>
<comment type="similarity">
    <text evidence="1 4">Belongs to the glycerate kinase type-1 family.</text>
</comment>
<evidence type="ECO:0000313" key="5">
    <source>
        <dbReference type="EMBL" id="TXC91317.1"/>
    </source>
</evidence>
<protein>
    <submittedName>
        <fullName evidence="5">Glycerate kinase</fullName>
    </submittedName>
</protein>
<dbReference type="PIRSF" id="PIRSF006078">
    <property type="entry name" value="GlxK"/>
    <property type="match status" value="1"/>
</dbReference>